<protein>
    <submittedName>
        <fullName evidence="1">Uncharacterized protein</fullName>
    </submittedName>
</protein>
<evidence type="ECO:0000313" key="1">
    <source>
        <dbReference type="EMBL" id="KAJ8348680.1"/>
    </source>
</evidence>
<proteinExistence type="predicted"/>
<keyword evidence="2" id="KW-1185">Reference proteome</keyword>
<name>A0A9Q1F0T6_SYNKA</name>
<accession>A0A9Q1F0T6</accession>
<gene>
    <name evidence="1" type="ORF">SKAU_G00272690</name>
</gene>
<sequence length="126" mass="13469">MLDSGKKQLALGVAPHVCSIGYFDIRNSRGVQVLKQCCHFDSGLTGIRRSRTLLMKGLAGSVGGRPTLIHLSRVCTSPRGATVLPRCGPETMSASVTTAVGCSLGEIRYACSDLTHMGSTYLDRKR</sequence>
<organism evidence="1 2">
    <name type="scientific">Synaphobranchus kaupii</name>
    <name type="common">Kaup's arrowtooth eel</name>
    <dbReference type="NCBI Taxonomy" id="118154"/>
    <lineage>
        <taxon>Eukaryota</taxon>
        <taxon>Metazoa</taxon>
        <taxon>Chordata</taxon>
        <taxon>Craniata</taxon>
        <taxon>Vertebrata</taxon>
        <taxon>Euteleostomi</taxon>
        <taxon>Actinopterygii</taxon>
        <taxon>Neopterygii</taxon>
        <taxon>Teleostei</taxon>
        <taxon>Anguilliformes</taxon>
        <taxon>Synaphobranchidae</taxon>
        <taxon>Synaphobranchus</taxon>
    </lineage>
</organism>
<dbReference type="EMBL" id="JAINUF010000010">
    <property type="protein sequence ID" value="KAJ8348680.1"/>
    <property type="molecule type" value="Genomic_DNA"/>
</dbReference>
<evidence type="ECO:0000313" key="2">
    <source>
        <dbReference type="Proteomes" id="UP001152622"/>
    </source>
</evidence>
<dbReference type="Proteomes" id="UP001152622">
    <property type="component" value="Chromosome 10"/>
</dbReference>
<dbReference type="AlphaFoldDB" id="A0A9Q1F0T6"/>
<comment type="caution">
    <text evidence="1">The sequence shown here is derived from an EMBL/GenBank/DDBJ whole genome shotgun (WGS) entry which is preliminary data.</text>
</comment>
<reference evidence="1" key="1">
    <citation type="journal article" date="2023" name="Science">
        <title>Genome structures resolve the early diversification of teleost fishes.</title>
        <authorList>
            <person name="Parey E."/>
            <person name="Louis A."/>
            <person name="Montfort J."/>
            <person name="Bouchez O."/>
            <person name="Roques C."/>
            <person name="Iampietro C."/>
            <person name="Lluch J."/>
            <person name="Castinel A."/>
            <person name="Donnadieu C."/>
            <person name="Desvignes T."/>
            <person name="Floi Bucao C."/>
            <person name="Jouanno E."/>
            <person name="Wen M."/>
            <person name="Mejri S."/>
            <person name="Dirks R."/>
            <person name="Jansen H."/>
            <person name="Henkel C."/>
            <person name="Chen W.J."/>
            <person name="Zahm M."/>
            <person name="Cabau C."/>
            <person name="Klopp C."/>
            <person name="Thompson A.W."/>
            <person name="Robinson-Rechavi M."/>
            <person name="Braasch I."/>
            <person name="Lecointre G."/>
            <person name="Bobe J."/>
            <person name="Postlethwait J.H."/>
            <person name="Berthelot C."/>
            <person name="Roest Crollius H."/>
            <person name="Guiguen Y."/>
        </authorList>
    </citation>
    <scope>NUCLEOTIDE SEQUENCE</scope>
    <source>
        <strain evidence="1">WJC10195</strain>
    </source>
</reference>